<dbReference type="Pfam" id="PF00034">
    <property type="entry name" value="Cytochrom_C"/>
    <property type="match status" value="1"/>
</dbReference>
<dbReference type="InterPro" id="IPR001505">
    <property type="entry name" value="Copper_CuA"/>
</dbReference>
<dbReference type="InterPro" id="IPR045187">
    <property type="entry name" value="CcO_II"/>
</dbReference>
<dbReference type="SUPFAM" id="SSF49503">
    <property type="entry name" value="Cupredoxins"/>
    <property type="match status" value="1"/>
</dbReference>
<keyword evidence="7 19" id="KW-0812">Transmembrane</keyword>
<keyword evidence="6" id="KW-0679">Respiratory chain</keyword>
<organism evidence="22 23">
    <name type="scientific">Roseateles amylovorans</name>
    <dbReference type="NCBI Taxonomy" id="2978473"/>
    <lineage>
        <taxon>Bacteria</taxon>
        <taxon>Pseudomonadati</taxon>
        <taxon>Pseudomonadota</taxon>
        <taxon>Betaproteobacteria</taxon>
        <taxon>Burkholderiales</taxon>
        <taxon>Sphaerotilaceae</taxon>
        <taxon>Roseateles</taxon>
    </lineage>
</organism>
<dbReference type="EMBL" id="CP104562">
    <property type="protein sequence ID" value="UXH80737.1"/>
    <property type="molecule type" value="Genomic_DNA"/>
</dbReference>
<evidence type="ECO:0000259" key="20">
    <source>
        <dbReference type="PROSITE" id="PS50857"/>
    </source>
</evidence>
<dbReference type="PROSITE" id="PS50857">
    <property type="entry name" value="COX2_CUA"/>
    <property type="match status" value="1"/>
</dbReference>
<dbReference type="InterPro" id="IPR002429">
    <property type="entry name" value="CcO_II-like_C"/>
</dbReference>
<evidence type="ECO:0000256" key="14">
    <source>
        <dbReference type="ARBA" id="ARBA00024688"/>
    </source>
</evidence>
<feature type="compositionally biased region" description="Basic and acidic residues" evidence="18">
    <location>
        <begin position="321"/>
        <end position="336"/>
    </location>
</feature>
<reference evidence="22" key="1">
    <citation type="submission" date="2022-10" db="EMBL/GenBank/DDBJ databases">
        <title>Characterization and whole genome sequencing of a new Roseateles species, isolated from fresh water.</title>
        <authorList>
            <person name="Guliayeva D.Y."/>
            <person name="Akhremchuk A.E."/>
            <person name="Sikolenko M.A."/>
            <person name="Valentovich L.N."/>
            <person name="Sidarenka A.V."/>
        </authorList>
    </citation>
    <scope>NUCLEOTIDE SEQUENCE</scope>
    <source>
        <strain evidence="22">BIM B-1768</strain>
    </source>
</reference>
<evidence type="ECO:0000256" key="7">
    <source>
        <dbReference type="ARBA" id="ARBA00022692"/>
    </source>
</evidence>
<gene>
    <name evidence="22" type="primary">coxB</name>
    <name evidence="22" type="ORF">N4261_13015</name>
</gene>
<dbReference type="InterPro" id="IPR009056">
    <property type="entry name" value="Cyt_c-like_dom"/>
</dbReference>
<protein>
    <recommendedName>
        <fullName evidence="15">Cytochrome aa3 subunit 2</fullName>
    </recommendedName>
</protein>
<dbReference type="Proteomes" id="UP001064933">
    <property type="component" value="Chromosome"/>
</dbReference>
<dbReference type="InterPro" id="IPR008972">
    <property type="entry name" value="Cupredoxin"/>
</dbReference>
<evidence type="ECO:0000256" key="17">
    <source>
        <dbReference type="PROSITE-ProRule" id="PRU00433"/>
    </source>
</evidence>
<feature type="region of interest" description="Disordered" evidence="18">
    <location>
        <begin position="319"/>
        <end position="367"/>
    </location>
</feature>
<comment type="subcellular location">
    <subcellularLocation>
        <location evidence="1">Membrane</location>
        <topology evidence="1">Multi-pass membrane protein</topology>
    </subcellularLocation>
    <subcellularLocation>
        <location evidence="2">Periplasm</location>
    </subcellularLocation>
</comment>
<dbReference type="InterPro" id="IPR034236">
    <property type="entry name" value="CuRO_CcO_Caa3_II"/>
</dbReference>
<dbReference type="PROSITE" id="PS51007">
    <property type="entry name" value="CYTC"/>
    <property type="match status" value="1"/>
</dbReference>
<keyword evidence="9" id="KW-0249">Electron transport</keyword>
<feature type="compositionally biased region" description="Low complexity" evidence="18">
    <location>
        <begin position="337"/>
        <end position="346"/>
    </location>
</feature>
<dbReference type="PANTHER" id="PTHR22888:SF9">
    <property type="entry name" value="CYTOCHROME C OXIDASE SUBUNIT 2"/>
    <property type="match status" value="1"/>
</dbReference>
<feature type="transmembrane region" description="Helical" evidence="19">
    <location>
        <begin position="21"/>
        <end position="43"/>
    </location>
</feature>
<evidence type="ECO:0000256" key="12">
    <source>
        <dbReference type="ARBA" id="ARBA00023008"/>
    </source>
</evidence>
<comment type="catalytic activity">
    <reaction evidence="16">
        <text>4 Fe(II)-[cytochrome c] + O2 + 8 H(+)(in) = 4 Fe(III)-[cytochrome c] + 2 H2O + 4 H(+)(out)</text>
        <dbReference type="Rhea" id="RHEA:11436"/>
        <dbReference type="Rhea" id="RHEA-COMP:10350"/>
        <dbReference type="Rhea" id="RHEA-COMP:14399"/>
        <dbReference type="ChEBI" id="CHEBI:15377"/>
        <dbReference type="ChEBI" id="CHEBI:15378"/>
        <dbReference type="ChEBI" id="CHEBI:15379"/>
        <dbReference type="ChEBI" id="CHEBI:29033"/>
        <dbReference type="ChEBI" id="CHEBI:29034"/>
        <dbReference type="EC" id="7.1.1.9"/>
    </reaction>
</comment>
<evidence type="ECO:0000256" key="11">
    <source>
        <dbReference type="ARBA" id="ARBA00023004"/>
    </source>
</evidence>
<dbReference type="Gene3D" id="2.60.40.420">
    <property type="entry name" value="Cupredoxins - blue copper proteins"/>
    <property type="match status" value="1"/>
</dbReference>
<keyword evidence="4" id="KW-0813">Transport</keyword>
<evidence type="ECO:0000256" key="13">
    <source>
        <dbReference type="ARBA" id="ARBA00023136"/>
    </source>
</evidence>
<dbReference type="NCBIfam" id="TIGR02866">
    <property type="entry name" value="CoxB"/>
    <property type="match status" value="1"/>
</dbReference>
<evidence type="ECO:0000256" key="16">
    <source>
        <dbReference type="ARBA" id="ARBA00047816"/>
    </source>
</evidence>
<dbReference type="PROSITE" id="PS00078">
    <property type="entry name" value="COX2"/>
    <property type="match status" value="1"/>
</dbReference>
<keyword evidence="11 17" id="KW-0408">Iron</keyword>
<evidence type="ECO:0000313" key="23">
    <source>
        <dbReference type="Proteomes" id="UP001064933"/>
    </source>
</evidence>
<sequence>MSDGGMLVPAGPQARILAEQLSTAMIVCTIAFLIAMACLAAALWWRGRRAVADGWWLWGGGIVLPVLVFGGLLLHSERQAAQLDAPAPPDALQVSVTGHLWWWSMRYADADEGPGFTTANELRVPVGRPVRLTLTSDDVIHSFWVPALGGKMDLVPGRLNRLTFTADRPGVFRGPCAEYCGTQHAGMVLHVVAMPPEAFARWRAAQAAARPPPTTPTGLRGSHLFSERGCAACHAVRGRLDGPRESLGPDLTHVAGRLWLGAGTLRNDTPHAALRRWIADVHQVKPGARMPGYGHLPADEVDALARYLIGDLALQGLADQEADRQPDRQPDRHADPSADAAAPPSAGFKRGTVAAVPVPSLTPSPIR</sequence>
<keyword evidence="5 17" id="KW-0349">Heme</keyword>
<evidence type="ECO:0000256" key="15">
    <source>
        <dbReference type="ARBA" id="ARBA00031399"/>
    </source>
</evidence>
<feature type="domain" description="Cytochrome oxidase subunit II copper A binding" evidence="20">
    <location>
        <begin position="89"/>
        <end position="205"/>
    </location>
</feature>
<evidence type="ECO:0000259" key="21">
    <source>
        <dbReference type="PROSITE" id="PS51007"/>
    </source>
</evidence>
<evidence type="ECO:0000256" key="19">
    <source>
        <dbReference type="SAM" id="Phobius"/>
    </source>
</evidence>
<dbReference type="PANTHER" id="PTHR22888">
    <property type="entry name" value="CYTOCHROME C OXIDASE, SUBUNIT II"/>
    <property type="match status" value="1"/>
</dbReference>
<dbReference type="RefSeq" id="WP_261760554.1">
    <property type="nucleotide sequence ID" value="NZ_CP104562.2"/>
</dbReference>
<keyword evidence="8 17" id="KW-0479">Metal-binding</keyword>
<accession>A0ABY6BC13</accession>
<dbReference type="CDD" id="cd04213">
    <property type="entry name" value="CuRO_CcO_Caa3_II"/>
    <property type="match status" value="1"/>
</dbReference>
<name>A0ABY6BC13_9BURK</name>
<evidence type="ECO:0000313" key="22">
    <source>
        <dbReference type="EMBL" id="UXH80737.1"/>
    </source>
</evidence>
<keyword evidence="13 19" id="KW-0472">Membrane</keyword>
<evidence type="ECO:0000256" key="18">
    <source>
        <dbReference type="SAM" id="MobiDB-lite"/>
    </source>
</evidence>
<evidence type="ECO:0000256" key="10">
    <source>
        <dbReference type="ARBA" id="ARBA00022989"/>
    </source>
</evidence>
<feature type="transmembrane region" description="Helical" evidence="19">
    <location>
        <begin position="55"/>
        <end position="74"/>
    </location>
</feature>
<evidence type="ECO:0000256" key="3">
    <source>
        <dbReference type="ARBA" id="ARBA00007866"/>
    </source>
</evidence>
<comment type="function">
    <text evidence="14">Subunits I and II form the functional core of the enzyme complex. Electrons originating in cytochrome c are transferred via heme a and Cu(A) to the binuclear center formed by heme a3 and Cu(B).</text>
</comment>
<evidence type="ECO:0000256" key="9">
    <source>
        <dbReference type="ARBA" id="ARBA00022982"/>
    </source>
</evidence>
<evidence type="ECO:0000256" key="8">
    <source>
        <dbReference type="ARBA" id="ARBA00022723"/>
    </source>
</evidence>
<dbReference type="InterPro" id="IPR036909">
    <property type="entry name" value="Cyt_c-like_dom_sf"/>
</dbReference>
<evidence type="ECO:0000256" key="6">
    <source>
        <dbReference type="ARBA" id="ARBA00022660"/>
    </source>
</evidence>
<evidence type="ECO:0000256" key="1">
    <source>
        <dbReference type="ARBA" id="ARBA00004141"/>
    </source>
</evidence>
<evidence type="ECO:0000256" key="5">
    <source>
        <dbReference type="ARBA" id="ARBA00022617"/>
    </source>
</evidence>
<proteinExistence type="inferred from homology"/>
<evidence type="ECO:0000256" key="2">
    <source>
        <dbReference type="ARBA" id="ARBA00004418"/>
    </source>
</evidence>
<evidence type="ECO:0000256" key="4">
    <source>
        <dbReference type="ARBA" id="ARBA00022448"/>
    </source>
</evidence>
<feature type="domain" description="Cytochrome c" evidence="21">
    <location>
        <begin position="216"/>
        <end position="312"/>
    </location>
</feature>
<dbReference type="SUPFAM" id="SSF46626">
    <property type="entry name" value="Cytochrome c"/>
    <property type="match status" value="1"/>
</dbReference>
<keyword evidence="10 19" id="KW-1133">Transmembrane helix</keyword>
<dbReference type="Pfam" id="PF00116">
    <property type="entry name" value="COX2"/>
    <property type="match status" value="1"/>
</dbReference>
<keyword evidence="12" id="KW-0186">Copper</keyword>
<keyword evidence="23" id="KW-1185">Reference proteome</keyword>
<dbReference type="InterPro" id="IPR014222">
    <property type="entry name" value="Cyt_c_oxidase_su2"/>
</dbReference>
<comment type="similarity">
    <text evidence="3">Belongs to the cytochrome c oxidase subunit 2 family.</text>
</comment>